<dbReference type="GO" id="GO:0009909">
    <property type="term" value="P:regulation of flower development"/>
    <property type="evidence" value="ECO:0007669"/>
    <property type="project" value="InterPro"/>
</dbReference>
<protein>
    <submittedName>
        <fullName evidence="2">Flowering-promoting factor 1-like protein 5</fullName>
    </submittedName>
</protein>
<dbReference type="EMBL" id="LWDX02021857">
    <property type="protein sequence ID" value="OEL32178.1"/>
    <property type="molecule type" value="Genomic_DNA"/>
</dbReference>
<dbReference type="InterPro" id="IPR039274">
    <property type="entry name" value="FPF1"/>
</dbReference>
<reference evidence="2 3" key="1">
    <citation type="submission" date="2016-09" db="EMBL/GenBank/DDBJ databases">
        <title>The draft genome of Dichanthelium oligosanthes: A C3 panicoid grass species.</title>
        <authorList>
            <person name="Studer A.J."/>
            <person name="Schnable J.C."/>
            <person name="Brutnell T.P."/>
        </authorList>
    </citation>
    <scope>NUCLEOTIDE SEQUENCE [LARGE SCALE GENOMIC DNA]</scope>
    <source>
        <strain evidence="3">cv. Kellogg 1175</strain>
        <tissue evidence="2">Leaf</tissue>
    </source>
</reference>
<proteinExistence type="inferred from homology"/>
<comment type="similarity">
    <text evidence="1">Belongs to the FPF1 family.</text>
</comment>
<gene>
    <name evidence="2" type="ORF">BAE44_0006803</name>
</gene>
<dbReference type="Proteomes" id="UP000095767">
    <property type="component" value="Unassembled WGS sequence"/>
</dbReference>
<sequence>MQLQAAGEPLPASAPSPSQRKALVYVPTGEMMASLGALERRLAAHGWERYYENRAVVQLHRRDGGADLIAQPRDFAAVFRSTHMYVIVVKNRDLFRSSTSQGQGQLTADRSVSIIAA</sequence>
<evidence type="ECO:0000313" key="3">
    <source>
        <dbReference type="Proteomes" id="UP000095767"/>
    </source>
</evidence>
<dbReference type="PANTHER" id="PTHR33433">
    <property type="entry name" value="FLOWERING-PROMOTING FACTOR 1-LIKE PROTEIN 1"/>
    <property type="match status" value="1"/>
</dbReference>
<evidence type="ECO:0000313" key="2">
    <source>
        <dbReference type="EMBL" id="OEL32178.1"/>
    </source>
</evidence>
<organism evidence="2 3">
    <name type="scientific">Dichanthelium oligosanthes</name>
    <dbReference type="NCBI Taxonomy" id="888268"/>
    <lineage>
        <taxon>Eukaryota</taxon>
        <taxon>Viridiplantae</taxon>
        <taxon>Streptophyta</taxon>
        <taxon>Embryophyta</taxon>
        <taxon>Tracheophyta</taxon>
        <taxon>Spermatophyta</taxon>
        <taxon>Magnoliopsida</taxon>
        <taxon>Liliopsida</taxon>
        <taxon>Poales</taxon>
        <taxon>Poaceae</taxon>
        <taxon>PACMAD clade</taxon>
        <taxon>Panicoideae</taxon>
        <taxon>Panicodae</taxon>
        <taxon>Paniceae</taxon>
        <taxon>Dichantheliinae</taxon>
        <taxon>Dichanthelium</taxon>
    </lineage>
</organism>
<name>A0A1E5W4L2_9POAL</name>
<dbReference type="OrthoDB" id="612242at2759"/>
<comment type="caution">
    <text evidence="2">The sequence shown here is derived from an EMBL/GenBank/DDBJ whole genome shotgun (WGS) entry which is preliminary data.</text>
</comment>
<keyword evidence="3" id="KW-1185">Reference proteome</keyword>
<accession>A0A1E5W4L2</accession>
<dbReference type="STRING" id="888268.A0A1E5W4L2"/>
<dbReference type="AlphaFoldDB" id="A0A1E5W4L2"/>
<evidence type="ECO:0000256" key="1">
    <source>
        <dbReference type="ARBA" id="ARBA00008013"/>
    </source>
</evidence>